<sequence>MGFPHRKFSLEVKILKPHKVDHECENRYVGLTPPPVSPSSKHQMPTISTPSTVSPSLKHQMSPILILMLCILAAAFVFLVYLTIRRYLWNLRNSRRRNSQTVENANNREDFLDENQEPVVDHPIWYIRTVGLQQSIIDSIAVFKYEKDRGLIEGTDCSVCLNEFQEEENLRLLPKCSHAFHVPCIDTWLRSHQNCPVCRAPIVSNTNSAPVSSVLTNLNDLASREEAQMDSEVDQRVMETDETREMRVGIENGSSIQIEDGKVADCLQKNSFRPNLRNSKLRVLSDSVDNRMKLDEELQPVRRSISMDFSSASMIYNAVVDIQAKKDEGCSDTRLAIVEKQNSDMNAKRSRNSSIYRLIKSASFGRCLQKGPIPMKRSSSYIAKHSLRKYSASQDSIQTQA</sequence>
<evidence type="ECO:0000256" key="13">
    <source>
        <dbReference type="ARBA" id="ARBA00024209"/>
    </source>
</evidence>
<dbReference type="AlphaFoldDB" id="A0AAD2DIN4"/>
<keyword evidence="5" id="KW-0808">Transferase</keyword>
<evidence type="ECO:0000259" key="16">
    <source>
        <dbReference type="PROSITE" id="PS50089"/>
    </source>
</evidence>
<comment type="catalytic activity">
    <reaction evidence="1">
        <text>S-ubiquitinyl-[E2 ubiquitin-conjugating enzyme]-L-cysteine + [acceptor protein]-L-lysine = [E2 ubiquitin-conjugating enzyme]-L-cysteine + N(6)-ubiquitinyl-[acceptor protein]-L-lysine.</text>
        <dbReference type="EC" id="2.3.2.27"/>
    </reaction>
</comment>
<keyword evidence="10" id="KW-0862">Zinc</keyword>
<protein>
    <recommendedName>
        <fullName evidence="4">RING-type E3 ubiquitin transferase</fullName>
        <ecNumber evidence="4">2.3.2.27</ecNumber>
    </recommendedName>
</protein>
<organism evidence="17 18">
    <name type="scientific">Fraxinus pennsylvanica</name>
    <dbReference type="NCBI Taxonomy" id="56036"/>
    <lineage>
        <taxon>Eukaryota</taxon>
        <taxon>Viridiplantae</taxon>
        <taxon>Streptophyta</taxon>
        <taxon>Embryophyta</taxon>
        <taxon>Tracheophyta</taxon>
        <taxon>Spermatophyta</taxon>
        <taxon>Magnoliopsida</taxon>
        <taxon>eudicotyledons</taxon>
        <taxon>Gunneridae</taxon>
        <taxon>Pentapetalae</taxon>
        <taxon>asterids</taxon>
        <taxon>lamiids</taxon>
        <taxon>Lamiales</taxon>
        <taxon>Oleaceae</taxon>
        <taxon>Oleeae</taxon>
        <taxon>Fraxinus</taxon>
    </lineage>
</organism>
<keyword evidence="7" id="KW-0479">Metal-binding</keyword>
<evidence type="ECO:0000256" key="6">
    <source>
        <dbReference type="ARBA" id="ARBA00022692"/>
    </source>
</evidence>
<dbReference type="EC" id="2.3.2.27" evidence="4"/>
<evidence type="ECO:0000256" key="8">
    <source>
        <dbReference type="ARBA" id="ARBA00022771"/>
    </source>
</evidence>
<evidence type="ECO:0000256" key="1">
    <source>
        <dbReference type="ARBA" id="ARBA00000900"/>
    </source>
</evidence>
<dbReference type="InterPro" id="IPR044600">
    <property type="entry name" value="ATL1/ATL16-like"/>
</dbReference>
<dbReference type="FunFam" id="3.30.40.10:FF:000233">
    <property type="entry name" value="RING-H2 finger protein ATL54"/>
    <property type="match status" value="1"/>
</dbReference>
<keyword evidence="8 14" id="KW-0863">Zinc-finger</keyword>
<proteinExistence type="inferred from homology"/>
<dbReference type="PANTHER" id="PTHR46913">
    <property type="entry name" value="RING-H2 FINGER PROTEIN ATL16"/>
    <property type="match status" value="1"/>
</dbReference>
<evidence type="ECO:0000256" key="5">
    <source>
        <dbReference type="ARBA" id="ARBA00022679"/>
    </source>
</evidence>
<dbReference type="SUPFAM" id="SSF57850">
    <property type="entry name" value="RING/U-box"/>
    <property type="match status" value="1"/>
</dbReference>
<accession>A0AAD2DIN4</accession>
<dbReference type="SMART" id="SM00184">
    <property type="entry name" value="RING"/>
    <property type="match status" value="1"/>
</dbReference>
<dbReference type="GO" id="GO:0008270">
    <property type="term" value="F:zinc ion binding"/>
    <property type="evidence" value="ECO:0007669"/>
    <property type="project" value="UniProtKB-KW"/>
</dbReference>
<dbReference type="GO" id="GO:0016567">
    <property type="term" value="P:protein ubiquitination"/>
    <property type="evidence" value="ECO:0007669"/>
    <property type="project" value="InterPro"/>
</dbReference>
<dbReference type="PROSITE" id="PS50089">
    <property type="entry name" value="ZF_RING_2"/>
    <property type="match status" value="1"/>
</dbReference>
<evidence type="ECO:0000256" key="10">
    <source>
        <dbReference type="ARBA" id="ARBA00022833"/>
    </source>
</evidence>
<evidence type="ECO:0000256" key="12">
    <source>
        <dbReference type="ARBA" id="ARBA00023136"/>
    </source>
</evidence>
<comment type="similarity">
    <text evidence="13">Belongs to the RING-type zinc finger family. ATL subfamily.</text>
</comment>
<keyword evidence="9" id="KW-0833">Ubl conjugation pathway</keyword>
<feature type="domain" description="RING-type" evidence="16">
    <location>
        <begin position="157"/>
        <end position="199"/>
    </location>
</feature>
<name>A0AAD2DIN4_9LAMI</name>
<keyword evidence="11 15" id="KW-1133">Transmembrane helix</keyword>
<feature type="transmembrane region" description="Helical" evidence="15">
    <location>
        <begin position="64"/>
        <end position="88"/>
    </location>
</feature>
<evidence type="ECO:0000313" key="18">
    <source>
        <dbReference type="Proteomes" id="UP000834106"/>
    </source>
</evidence>
<evidence type="ECO:0000256" key="11">
    <source>
        <dbReference type="ARBA" id="ARBA00022989"/>
    </source>
</evidence>
<keyword evidence="6 15" id="KW-0812">Transmembrane</keyword>
<dbReference type="Proteomes" id="UP000834106">
    <property type="component" value="Chromosome 1"/>
</dbReference>
<keyword evidence="18" id="KW-1185">Reference proteome</keyword>
<dbReference type="Pfam" id="PF13639">
    <property type="entry name" value="zf-RING_2"/>
    <property type="match status" value="1"/>
</dbReference>
<dbReference type="CDD" id="cd16461">
    <property type="entry name" value="RING-H2_EL5-like"/>
    <property type="match status" value="1"/>
</dbReference>
<dbReference type="PANTHER" id="PTHR46913:SF19">
    <property type="entry name" value="RING-TYPE E3 UBIQUITIN TRANSFERASE"/>
    <property type="match status" value="1"/>
</dbReference>
<dbReference type="InterPro" id="IPR001841">
    <property type="entry name" value="Znf_RING"/>
</dbReference>
<dbReference type="Gene3D" id="3.30.40.10">
    <property type="entry name" value="Zinc/RING finger domain, C3HC4 (zinc finger)"/>
    <property type="match status" value="1"/>
</dbReference>
<evidence type="ECO:0000256" key="4">
    <source>
        <dbReference type="ARBA" id="ARBA00012483"/>
    </source>
</evidence>
<evidence type="ECO:0000256" key="14">
    <source>
        <dbReference type="PROSITE-ProRule" id="PRU00175"/>
    </source>
</evidence>
<evidence type="ECO:0000256" key="3">
    <source>
        <dbReference type="ARBA" id="ARBA00004906"/>
    </source>
</evidence>
<dbReference type="EMBL" id="OU503036">
    <property type="protein sequence ID" value="CAI9753190.1"/>
    <property type="molecule type" value="Genomic_DNA"/>
</dbReference>
<comment type="subcellular location">
    <subcellularLocation>
        <location evidence="2">Membrane</location>
        <topology evidence="2">Single-pass membrane protein</topology>
    </subcellularLocation>
</comment>
<evidence type="ECO:0000313" key="17">
    <source>
        <dbReference type="EMBL" id="CAI9753190.1"/>
    </source>
</evidence>
<evidence type="ECO:0000256" key="15">
    <source>
        <dbReference type="SAM" id="Phobius"/>
    </source>
</evidence>
<evidence type="ECO:0000256" key="2">
    <source>
        <dbReference type="ARBA" id="ARBA00004167"/>
    </source>
</evidence>
<reference evidence="17" key="1">
    <citation type="submission" date="2023-05" db="EMBL/GenBank/DDBJ databases">
        <authorList>
            <person name="Huff M."/>
        </authorList>
    </citation>
    <scope>NUCLEOTIDE SEQUENCE</scope>
</reference>
<gene>
    <name evidence="17" type="ORF">FPE_LOCUS621</name>
</gene>
<comment type="pathway">
    <text evidence="3">Protein modification; protein ubiquitination.</text>
</comment>
<evidence type="ECO:0000256" key="7">
    <source>
        <dbReference type="ARBA" id="ARBA00022723"/>
    </source>
</evidence>
<evidence type="ECO:0000256" key="9">
    <source>
        <dbReference type="ARBA" id="ARBA00022786"/>
    </source>
</evidence>
<keyword evidence="12 15" id="KW-0472">Membrane</keyword>
<dbReference type="GO" id="GO:0061630">
    <property type="term" value="F:ubiquitin protein ligase activity"/>
    <property type="evidence" value="ECO:0007669"/>
    <property type="project" value="UniProtKB-EC"/>
</dbReference>
<dbReference type="GO" id="GO:0016020">
    <property type="term" value="C:membrane"/>
    <property type="evidence" value="ECO:0007669"/>
    <property type="project" value="UniProtKB-SubCell"/>
</dbReference>
<dbReference type="InterPro" id="IPR013083">
    <property type="entry name" value="Znf_RING/FYVE/PHD"/>
</dbReference>